<evidence type="ECO:0000313" key="9">
    <source>
        <dbReference type="EMBL" id="QGG95479.1"/>
    </source>
</evidence>
<dbReference type="PANTHER" id="PTHR35007:SF1">
    <property type="entry name" value="PILUS ASSEMBLY PROTEIN"/>
    <property type="match status" value="1"/>
</dbReference>
<dbReference type="EMBL" id="CP045851">
    <property type="protein sequence ID" value="QGG95479.1"/>
    <property type="molecule type" value="Genomic_DNA"/>
</dbReference>
<feature type="domain" description="VWFA" evidence="8">
    <location>
        <begin position="86"/>
        <end position="253"/>
    </location>
</feature>
<dbReference type="SMART" id="SM00327">
    <property type="entry name" value="VWA"/>
    <property type="match status" value="1"/>
</dbReference>
<feature type="transmembrane region" description="Helical" evidence="6">
    <location>
        <begin position="613"/>
        <end position="633"/>
    </location>
</feature>
<dbReference type="KEGG" id="atq:GH723_10420"/>
<dbReference type="SUPFAM" id="SSF53300">
    <property type="entry name" value="vWA-like"/>
    <property type="match status" value="1"/>
</dbReference>
<reference evidence="9 10" key="1">
    <citation type="submission" date="2019-11" db="EMBL/GenBank/DDBJ databases">
        <authorList>
            <person name="He Y."/>
        </authorList>
    </citation>
    <scope>NUCLEOTIDE SEQUENCE [LARGE SCALE GENOMIC DNA]</scope>
    <source>
        <strain evidence="9 10">SCSIO 58843</strain>
    </source>
</reference>
<dbReference type="Pfam" id="PF00482">
    <property type="entry name" value="T2SSF"/>
    <property type="match status" value="1"/>
</dbReference>
<feature type="transmembrane region" description="Helical" evidence="6">
    <location>
        <begin position="319"/>
        <end position="339"/>
    </location>
</feature>
<evidence type="ECO:0000259" key="8">
    <source>
        <dbReference type="PROSITE" id="PS50234"/>
    </source>
</evidence>
<feature type="signal peptide" evidence="7">
    <location>
        <begin position="1"/>
        <end position="25"/>
    </location>
</feature>
<keyword evidence="10" id="KW-1185">Reference proteome</keyword>
<evidence type="ECO:0000256" key="7">
    <source>
        <dbReference type="SAM" id="SignalP"/>
    </source>
</evidence>
<keyword evidence="5 6" id="KW-0472">Membrane</keyword>
<dbReference type="InterPro" id="IPR018076">
    <property type="entry name" value="T2SS_GspF_dom"/>
</dbReference>
<name>A0A5Q2RF77_9ACTN</name>
<dbReference type="Gene3D" id="3.40.50.410">
    <property type="entry name" value="von Willebrand factor, type A domain"/>
    <property type="match status" value="1"/>
</dbReference>
<protein>
    <submittedName>
        <fullName evidence="9">VWA domain-containing protein</fullName>
    </submittedName>
</protein>
<dbReference type="PANTHER" id="PTHR35007">
    <property type="entry name" value="INTEGRAL MEMBRANE PROTEIN-RELATED"/>
    <property type="match status" value="1"/>
</dbReference>
<dbReference type="InterPro" id="IPR036465">
    <property type="entry name" value="vWFA_dom_sf"/>
</dbReference>
<evidence type="ECO:0000313" key="10">
    <source>
        <dbReference type="Proteomes" id="UP000334019"/>
    </source>
</evidence>
<evidence type="ECO:0000256" key="2">
    <source>
        <dbReference type="ARBA" id="ARBA00022475"/>
    </source>
</evidence>
<dbReference type="CDD" id="cd00198">
    <property type="entry name" value="vWFA"/>
    <property type="match status" value="1"/>
</dbReference>
<evidence type="ECO:0000256" key="1">
    <source>
        <dbReference type="ARBA" id="ARBA00004651"/>
    </source>
</evidence>
<dbReference type="InterPro" id="IPR042094">
    <property type="entry name" value="T2SS_GspF_sf"/>
</dbReference>
<dbReference type="PROSITE" id="PS50234">
    <property type="entry name" value="VWFA"/>
    <property type="match status" value="1"/>
</dbReference>
<dbReference type="Gene3D" id="1.20.81.30">
    <property type="entry name" value="Type II secretion system (T2SS), domain F"/>
    <property type="match status" value="1"/>
</dbReference>
<dbReference type="InterPro" id="IPR002035">
    <property type="entry name" value="VWF_A"/>
</dbReference>
<keyword evidence="7" id="KW-0732">Signal</keyword>
<evidence type="ECO:0000256" key="6">
    <source>
        <dbReference type="SAM" id="Phobius"/>
    </source>
</evidence>
<feature type="transmembrane region" description="Helical" evidence="6">
    <location>
        <begin position="437"/>
        <end position="459"/>
    </location>
</feature>
<evidence type="ECO:0000256" key="3">
    <source>
        <dbReference type="ARBA" id="ARBA00022692"/>
    </source>
</evidence>
<organism evidence="9 10">
    <name type="scientific">Actinomarinicola tropica</name>
    <dbReference type="NCBI Taxonomy" id="2789776"/>
    <lineage>
        <taxon>Bacteria</taxon>
        <taxon>Bacillati</taxon>
        <taxon>Actinomycetota</taxon>
        <taxon>Acidimicrobiia</taxon>
        <taxon>Acidimicrobiales</taxon>
        <taxon>Iamiaceae</taxon>
        <taxon>Actinomarinicola</taxon>
    </lineage>
</organism>
<evidence type="ECO:0000256" key="5">
    <source>
        <dbReference type="ARBA" id="ARBA00023136"/>
    </source>
</evidence>
<dbReference type="AlphaFoldDB" id="A0A5Q2RF77"/>
<accession>A0A5Q2RF77</accession>
<feature type="transmembrane region" description="Helical" evidence="6">
    <location>
        <begin position="412"/>
        <end position="431"/>
    </location>
</feature>
<sequence length="641" mass="67101">MRRRLALVCALLLVALAGWAPGAVAQDQDSSERLRIRSIDSTDPTDVRMVVEYSGDPAALEGATIRENGEERSVNAVSALPATRSALVIAVDTSEAMDAGGALVQTREAVSAIIRDAPEGQTIGLVSFGGNAARVVQRLTTDRERLLAAVENLAPSGGSSLLNGVVTASDLVATGEGRQREIILVAGGPITSSTVTGSRARGALVTSRATLYTLGLENRGVDGGTLRSLTDATGGIYTAQESPSAIADVLEGYAAVVADNHVLTYASAEGTGPVDLELDVADASTSVSFVSGGVAEGAANLRPVTASEPGGVGFLRDNGLLIGIGLVLLAVALAIYAVVSLLTPDAGSLDAVLEQYTEPAAPSPYDDEGDSSLAKTAFIQRAVSLTEGFAERQGLLAKIEAMLERANLPLRAAEALFFYAAGVGLLLLLALVLTRNLLGAVVVVLIGILIPPAVVNFLASRRQKAFESQLPDTLQLLSGTLRAGYSLMQGVEAVSREVSEPMGQELRRVVTESRLGRPLEESLEASAERMDSGDFAWAVMAIRIQREVGGNLAELLLTVADTMTQRERLRRDVAALTAEGKISAIVLGLLPIGLGIAMWMLNRDYISALFDTRLGNFLLGGAIILAGVGFYWMKKVIEVDI</sequence>
<dbReference type="GO" id="GO:0005886">
    <property type="term" value="C:plasma membrane"/>
    <property type="evidence" value="ECO:0007669"/>
    <property type="project" value="UniProtKB-SubCell"/>
</dbReference>
<dbReference type="Pfam" id="PF13519">
    <property type="entry name" value="VWA_2"/>
    <property type="match status" value="1"/>
</dbReference>
<keyword evidence="4 6" id="KW-1133">Transmembrane helix</keyword>
<comment type="subcellular location">
    <subcellularLocation>
        <location evidence="1">Cell membrane</location>
        <topology evidence="1">Multi-pass membrane protein</topology>
    </subcellularLocation>
</comment>
<feature type="transmembrane region" description="Helical" evidence="6">
    <location>
        <begin position="573"/>
        <end position="601"/>
    </location>
</feature>
<dbReference type="RefSeq" id="WP_153759586.1">
    <property type="nucleotide sequence ID" value="NZ_CP045851.1"/>
</dbReference>
<dbReference type="Proteomes" id="UP000334019">
    <property type="component" value="Chromosome"/>
</dbReference>
<keyword evidence="3 6" id="KW-0812">Transmembrane</keyword>
<proteinExistence type="predicted"/>
<evidence type="ECO:0000256" key="4">
    <source>
        <dbReference type="ARBA" id="ARBA00022989"/>
    </source>
</evidence>
<keyword evidence="2" id="KW-1003">Cell membrane</keyword>
<gene>
    <name evidence="9" type="ORF">GH723_10420</name>
</gene>
<feature type="chain" id="PRO_5024276938" evidence="7">
    <location>
        <begin position="26"/>
        <end position="641"/>
    </location>
</feature>